<evidence type="ECO:0000313" key="4">
    <source>
        <dbReference type="Proteomes" id="UP000196878"/>
    </source>
</evidence>
<dbReference type="InterPro" id="IPR006076">
    <property type="entry name" value="FAD-dep_OxRdtase"/>
</dbReference>
<reference evidence="3 4" key="1">
    <citation type="submission" date="2016-12" db="EMBL/GenBank/DDBJ databases">
        <title>Comparison of Traditional DNA-DNA Hybridization with In Silico Genomic Analysis.</title>
        <authorList>
            <person name="Nicholson A.C."/>
            <person name="Humrighouse B.W."/>
            <person name="Graziano J."/>
            <person name="Lasker B."/>
            <person name="Whitney A.M."/>
            <person name="Mcquiston J.R."/>
        </authorList>
    </citation>
    <scope>NUCLEOTIDE SEQUENCE [LARGE SCALE GENOMIC DNA]</scope>
    <source>
        <strain evidence="3 4">H2240</strain>
    </source>
</reference>
<evidence type="ECO:0000313" key="3">
    <source>
        <dbReference type="EMBL" id="OWJ79651.1"/>
    </source>
</evidence>
<evidence type="ECO:0000259" key="2">
    <source>
        <dbReference type="Pfam" id="PF01266"/>
    </source>
</evidence>
<feature type="domain" description="FAD dependent oxidoreductase" evidence="2">
    <location>
        <begin position="9"/>
        <end position="403"/>
    </location>
</feature>
<dbReference type="PANTHER" id="PTHR13847:SF289">
    <property type="entry name" value="GLYCINE OXIDASE"/>
    <property type="match status" value="1"/>
</dbReference>
<keyword evidence="1" id="KW-0560">Oxidoreductase</keyword>
<comment type="caution">
    <text evidence="3">The sequence shown here is derived from an EMBL/GenBank/DDBJ whole genome shotgun (WGS) entry which is preliminary data.</text>
</comment>
<proteinExistence type="predicted"/>
<dbReference type="Gene3D" id="3.50.50.60">
    <property type="entry name" value="FAD/NAD(P)-binding domain"/>
    <property type="match status" value="2"/>
</dbReference>
<dbReference type="EMBL" id="NIPW01000007">
    <property type="protein sequence ID" value="OWJ79651.1"/>
    <property type="molecule type" value="Genomic_DNA"/>
</dbReference>
<dbReference type="PANTHER" id="PTHR13847">
    <property type="entry name" value="SARCOSINE DEHYDROGENASE-RELATED"/>
    <property type="match status" value="1"/>
</dbReference>
<organism evidence="3 4">
    <name type="scientific">Haematobacter genomosp. 1</name>
    <dbReference type="NCBI Taxonomy" id="366618"/>
    <lineage>
        <taxon>Bacteria</taxon>
        <taxon>Pseudomonadati</taxon>
        <taxon>Pseudomonadota</taxon>
        <taxon>Alphaproteobacteria</taxon>
        <taxon>Rhodobacterales</taxon>
        <taxon>Paracoccaceae</taxon>
        <taxon>Haematobacter</taxon>
    </lineage>
</organism>
<dbReference type="InterPro" id="IPR036188">
    <property type="entry name" value="FAD/NAD-bd_sf"/>
</dbReference>
<keyword evidence="4" id="KW-1185">Reference proteome</keyword>
<protein>
    <submittedName>
        <fullName evidence="3">Amino acid dehydrogenase</fullName>
    </submittedName>
</protein>
<dbReference type="Proteomes" id="UP000196878">
    <property type="component" value="Unassembled WGS sequence"/>
</dbReference>
<dbReference type="GO" id="GO:0016491">
    <property type="term" value="F:oxidoreductase activity"/>
    <property type="evidence" value="ECO:0007669"/>
    <property type="project" value="UniProtKB-KW"/>
</dbReference>
<dbReference type="OrthoDB" id="9805337at2"/>
<dbReference type="SUPFAM" id="SSF54373">
    <property type="entry name" value="FAD-linked reductases, C-terminal domain"/>
    <property type="match status" value="1"/>
</dbReference>
<gene>
    <name evidence="3" type="ORF">CDV49_04870</name>
</gene>
<dbReference type="GO" id="GO:0005737">
    <property type="term" value="C:cytoplasm"/>
    <property type="evidence" value="ECO:0007669"/>
    <property type="project" value="TreeGrafter"/>
</dbReference>
<evidence type="ECO:0000256" key="1">
    <source>
        <dbReference type="ARBA" id="ARBA00023002"/>
    </source>
</evidence>
<dbReference type="AlphaFoldDB" id="A0A212AE79"/>
<dbReference type="Pfam" id="PF01266">
    <property type="entry name" value="DAO"/>
    <property type="match status" value="1"/>
</dbReference>
<sequence>MQAAAVRKHVVVIGAGIIGASVALRLVQEGHRVTILEPGAPGGTQAASYGNGAFLSPASIIPMSAPGLWRKVPGYLLDPTGALTIRWQYLPRLMPWLCRFLASGWTEARVERTAEVLSGLLQDAPERHAAQAEAVGRADLIRRDGLIYAFADRDAFRQDAFSWRLRAKFGVRTRELEEPELRAFLPDLWTGYRFGILVEDGGHCLDPGHYTAALVAGATRQGAELVRADATGFDISSGKLRAVRGSSGDILCDAAVIAAGVRSKRLARAAGDRVSMESERGYSIEIADPGIALSVPVMPQDGKMANTMTANGLRAAGQVELASEDAPPDWRRTDILLEHLRRTWPGLASQETPRRWQGNRPSTPDGRPVIGAARSCAQVFHAFGHGHIGLASAPMTAEIVAALIAGREPPVALAPFSPARFG</sequence>
<dbReference type="SUPFAM" id="SSF51905">
    <property type="entry name" value="FAD/NAD(P)-binding domain"/>
    <property type="match status" value="1"/>
</dbReference>
<dbReference type="Gene3D" id="3.30.9.10">
    <property type="entry name" value="D-Amino Acid Oxidase, subunit A, domain 2"/>
    <property type="match status" value="1"/>
</dbReference>
<name>A0A212AE79_9RHOB</name>
<accession>A0A212AE79</accession>